<protein>
    <submittedName>
        <fullName evidence="2">Uncharacterized protein</fullName>
    </submittedName>
</protein>
<name>A0A1B6CKD7_9HEMI</name>
<reference evidence="2" key="1">
    <citation type="submission" date="2015-12" db="EMBL/GenBank/DDBJ databases">
        <title>De novo transcriptome assembly of four potential Pierce s Disease insect vectors from Arizona vineyards.</title>
        <authorList>
            <person name="Tassone E.E."/>
        </authorList>
    </citation>
    <scope>NUCLEOTIDE SEQUENCE</scope>
</reference>
<feature type="compositionally biased region" description="Polar residues" evidence="1">
    <location>
        <begin position="227"/>
        <end position="245"/>
    </location>
</feature>
<dbReference type="AlphaFoldDB" id="A0A1B6CKD7"/>
<gene>
    <name evidence="2" type="ORF">g.1125</name>
</gene>
<feature type="non-terminal residue" evidence="2">
    <location>
        <position position="258"/>
    </location>
</feature>
<sequence>HTLHFSTDLSKTYCKSNHTNMSLPQSPVYEEGSPSKCLTDSETGKKYSSQNKQLSCSFFIDLKNDNGSNDKSTNKSLESLSEIGQSVDISIDEEKSDISVFSSDSLESCDFSTGKPPRRCVSEYQICEEKNRGKKTKFHSEENILSDCLDSYDNCEQNMVDRHSSASFFLRRKDNCCSTESILTDESEYQYLFTNQKKEEFRSTDSMLSDASDSVSKDYPEKRSVFRTRSLQDTTHVTVEQITTKSRPDTPFENREEL</sequence>
<feature type="compositionally biased region" description="Basic and acidic residues" evidence="1">
    <location>
        <begin position="246"/>
        <end position="258"/>
    </location>
</feature>
<feature type="compositionally biased region" description="Polar residues" evidence="1">
    <location>
        <begin position="204"/>
        <end position="214"/>
    </location>
</feature>
<evidence type="ECO:0000256" key="1">
    <source>
        <dbReference type="SAM" id="MobiDB-lite"/>
    </source>
</evidence>
<dbReference type="EMBL" id="GEDC01023381">
    <property type="protein sequence ID" value="JAS13917.1"/>
    <property type="molecule type" value="Transcribed_RNA"/>
</dbReference>
<feature type="compositionally biased region" description="Basic and acidic residues" evidence="1">
    <location>
        <begin position="215"/>
        <end position="224"/>
    </location>
</feature>
<proteinExistence type="predicted"/>
<organism evidence="2">
    <name type="scientific">Clastoptera arizonana</name>
    <name type="common">Arizona spittle bug</name>
    <dbReference type="NCBI Taxonomy" id="38151"/>
    <lineage>
        <taxon>Eukaryota</taxon>
        <taxon>Metazoa</taxon>
        <taxon>Ecdysozoa</taxon>
        <taxon>Arthropoda</taxon>
        <taxon>Hexapoda</taxon>
        <taxon>Insecta</taxon>
        <taxon>Pterygota</taxon>
        <taxon>Neoptera</taxon>
        <taxon>Paraneoptera</taxon>
        <taxon>Hemiptera</taxon>
        <taxon>Auchenorrhyncha</taxon>
        <taxon>Cercopoidea</taxon>
        <taxon>Clastopteridae</taxon>
        <taxon>Clastoptera</taxon>
    </lineage>
</organism>
<feature type="non-terminal residue" evidence="2">
    <location>
        <position position="1"/>
    </location>
</feature>
<evidence type="ECO:0000313" key="2">
    <source>
        <dbReference type="EMBL" id="JAS13917.1"/>
    </source>
</evidence>
<accession>A0A1B6CKD7</accession>
<feature type="region of interest" description="Disordered" evidence="1">
    <location>
        <begin position="203"/>
        <end position="258"/>
    </location>
</feature>